<dbReference type="SUPFAM" id="SSF55031">
    <property type="entry name" value="Bacterial exopeptidase dimerisation domain"/>
    <property type="match status" value="1"/>
</dbReference>
<evidence type="ECO:0000256" key="6">
    <source>
        <dbReference type="ARBA" id="ARBA00022833"/>
    </source>
</evidence>
<organism evidence="9 10">
    <name type="scientific">Tistrella arctica</name>
    <dbReference type="NCBI Taxonomy" id="3133430"/>
    <lineage>
        <taxon>Bacteria</taxon>
        <taxon>Pseudomonadati</taxon>
        <taxon>Pseudomonadota</taxon>
        <taxon>Alphaproteobacteria</taxon>
        <taxon>Geminicoccales</taxon>
        <taxon>Geminicoccaceae</taxon>
        <taxon>Tistrella</taxon>
    </lineage>
</organism>
<dbReference type="InterPro" id="IPR036264">
    <property type="entry name" value="Bact_exopeptidase_dim_dom"/>
</dbReference>
<dbReference type="InterPro" id="IPR002933">
    <property type="entry name" value="Peptidase_M20"/>
</dbReference>
<evidence type="ECO:0000259" key="8">
    <source>
        <dbReference type="Pfam" id="PF07687"/>
    </source>
</evidence>
<keyword evidence="10" id="KW-1185">Reference proteome</keyword>
<keyword evidence="5" id="KW-0378">Hydrolase</keyword>
<evidence type="ECO:0000256" key="2">
    <source>
        <dbReference type="ARBA" id="ARBA00001947"/>
    </source>
</evidence>
<evidence type="ECO:0000313" key="9">
    <source>
        <dbReference type="EMBL" id="MEN2987464.1"/>
    </source>
</evidence>
<dbReference type="NCBIfam" id="TIGR01910">
    <property type="entry name" value="DapE-ArgE"/>
    <property type="match status" value="1"/>
</dbReference>
<sequence>MTDTIQADSAAPEATSKLDPALTDAILTAVKEGFSDQVAFTQDLIRMPSVRGREHTAQDFVARALRDRGLAVDRWAIDVNEISHHPGFSPVAVDYQNALNVVGTHRPRNETGRSLILNGHIDVVPEGPHEMWTNPPYEPVVEGDWLYGRGSGDMKAGIAANVFALDALRRLGYQPAATVYVQSVTEEECTGNGALACLVRGYRADAAIIPEPEDEKLVRANVGVIWFKVKVRGIPVHVREAGSGANAIEAAFRLMQALRRLEADWNTRKGAYRYFEDLDHPINLNFGRIEGGDWASSVPAWCTFDCRIALFPGVNPRDAAAEIEACLKDAAASDAFLANNPPEIDYNGFFAEGYVLEEGSAAEKTLNRAHARSFGRSLESFVTPSYLDGRVFVLYGDCPCLVYGPFSDNIHGFDERVSLASIERVTGTIALFIAEWCGLEPITP</sequence>
<comment type="cofactor">
    <cofactor evidence="1">
        <name>Co(2+)</name>
        <dbReference type="ChEBI" id="CHEBI:48828"/>
    </cofactor>
</comment>
<evidence type="ECO:0000313" key="10">
    <source>
        <dbReference type="Proteomes" id="UP001413721"/>
    </source>
</evidence>
<reference evidence="9 10" key="1">
    <citation type="submission" date="2024-03" db="EMBL/GenBank/DDBJ databases">
        <title>High-quality draft genome sequencing of Tistrella sp. BH-R2-4.</title>
        <authorList>
            <person name="Dong C."/>
        </authorList>
    </citation>
    <scope>NUCLEOTIDE SEQUENCE [LARGE SCALE GENOMIC DNA]</scope>
    <source>
        <strain evidence="9 10">BH-R2-4</strain>
    </source>
</reference>
<dbReference type="RefSeq" id="WP_345935489.1">
    <property type="nucleotide sequence ID" value="NZ_JBBKTV010000012.1"/>
</dbReference>
<dbReference type="SUPFAM" id="SSF53187">
    <property type="entry name" value="Zn-dependent exopeptidases"/>
    <property type="match status" value="1"/>
</dbReference>
<dbReference type="Pfam" id="PF01546">
    <property type="entry name" value="Peptidase_M20"/>
    <property type="match status" value="1"/>
</dbReference>
<protein>
    <submittedName>
        <fullName evidence="9">ArgE/DapE family deacylase</fullName>
    </submittedName>
</protein>
<dbReference type="InterPro" id="IPR050072">
    <property type="entry name" value="Peptidase_M20A"/>
</dbReference>
<dbReference type="EMBL" id="JBBKTW010000001">
    <property type="protein sequence ID" value="MEN2987464.1"/>
    <property type="molecule type" value="Genomic_DNA"/>
</dbReference>
<feature type="domain" description="Peptidase M20 dimerisation" evidence="8">
    <location>
        <begin position="220"/>
        <end position="333"/>
    </location>
</feature>
<evidence type="ECO:0000256" key="5">
    <source>
        <dbReference type="ARBA" id="ARBA00022801"/>
    </source>
</evidence>
<dbReference type="InterPro" id="IPR011650">
    <property type="entry name" value="Peptidase_M20_dimer"/>
</dbReference>
<comment type="similarity">
    <text evidence="3">Belongs to the peptidase M20A family.</text>
</comment>
<evidence type="ECO:0000256" key="4">
    <source>
        <dbReference type="ARBA" id="ARBA00022723"/>
    </source>
</evidence>
<dbReference type="Pfam" id="PF07687">
    <property type="entry name" value="M20_dimer"/>
    <property type="match status" value="1"/>
</dbReference>
<evidence type="ECO:0000256" key="1">
    <source>
        <dbReference type="ARBA" id="ARBA00001941"/>
    </source>
</evidence>
<accession>A0ABU9YF95</accession>
<gene>
    <name evidence="9" type="ORF">WG926_04050</name>
</gene>
<comment type="caution">
    <text evidence="9">The sequence shown here is derived from an EMBL/GenBank/DDBJ whole genome shotgun (WGS) entry which is preliminary data.</text>
</comment>
<proteinExistence type="inferred from homology"/>
<evidence type="ECO:0000256" key="7">
    <source>
        <dbReference type="ARBA" id="ARBA00023285"/>
    </source>
</evidence>
<dbReference type="PANTHER" id="PTHR43808:SF25">
    <property type="entry name" value="PEPTIDASE M20 DIMERISATION DOMAIN-CONTAINING PROTEIN"/>
    <property type="match status" value="1"/>
</dbReference>
<dbReference type="PANTHER" id="PTHR43808">
    <property type="entry name" value="ACETYLORNITHINE DEACETYLASE"/>
    <property type="match status" value="1"/>
</dbReference>
<dbReference type="Gene3D" id="3.40.630.10">
    <property type="entry name" value="Zn peptidases"/>
    <property type="match status" value="1"/>
</dbReference>
<dbReference type="CDD" id="cd03895">
    <property type="entry name" value="M20_ArgE_DapE-like"/>
    <property type="match status" value="1"/>
</dbReference>
<dbReference type="NCBIfam" id="NF005306">
    <property type="entry name" value="PRK06837.1"/>
    <property type="match status" value="1"/>
</dbReference>
<dbReference type="InterPro" id="IPR033687">
    <property type="entry name" value="YodQ-like"/>
</dbReference>
<dbReference type="Proteomes" id="UP001413721">
    <property type="component" value="Unassembled WGS sequence"/>
</dbReference>
<keyword evidence="7" id="KW-0170">Cobalt</keyword>
<dbReference type="InterPro" id="IPR010182">
    <property type="entry name" value="ArgE/DapE"/>
</dbReference>
<dbReference type="Gene3D" id="3.30.70.360">
    <property type="match status" value="1"/>
</dbReference>
<keyword evidence="4" id="KW-0479">Metal-binding</keyword>
<comment type="cofactor">
    <cofactor evidence="2">
        <name>Zn(2+)</name>
        <dbReference type="ChEBI" id="CHEBI:29105"/>
    </cofactor>
</comment>
<name>A0ABU9YF95_9PROT</name>
<keyword evidence="6" id="KW-0862">Zinc</keyword>
<evidence type="ECO:0000256" key="3">
    <source>
        <dbReference type="ARBA" id="ARBA00006247"/>
    </source>
</evidence>